<evidence type="ECO:0000259" key="5">
    <source>
        <dbReference type="SMART" id="SM00893"/>
    </source>
</evidence>
<dbReference type="Proteomes" id="UP000051096">
    <property type="component" value="Unassembled WGS sequence"/>
</dbReference>
<evidence type="ECO:0000256" key="1">
    <source>
        <dbReference type="ARBA" id="ARBA00007557"/>
    </source>
</evidence>
<name>A0A0S8GNF3_UNCW3</name>
<evidence type="ECO:0000256" key="3">
    <source>
        <dbReference type="ARBA" id="ARBA00022448"/>
    </source>
</evidence>
<dbReference type="SMART" id="SM00893">
    <property type="entry name" value="ETF"/>
    <property type="match status" value="1"/>
</dbReference>
<dbReference type="SUPFAM" id="SSF52402">
    <property type="entry name" value="Adenine nucleotide alpha hydrolases-like"/>
    <property type="match status" value="1"/>
</dbReference>
<evidence type="ECO:0000256" key="2">
    <source>
        <dbReference type="ARBA" id="ARBA00016797"/>
    </source>
</evidence>
<dbReference type="InterPro" id="IPR014730">
    <property type="entry name" value="ETF_a/b_N"/>
</dbReference>
<keyword evidence="4" id="KW-0249">Electron transport</keyword>
<reference evidence="6 7" key="1">
    <citation type="journal article" date="2015" name="Microbiome">
        <title>Genomic resolution of linkages in carbon, nitrogen, and sulfur cycling among widespread estuary sediment bacteria.</title>
        <authorList>
            <person name="Baker B.J."/>
            <person name="Lazar C.S."/>
            <person name="Teske A.P."/>
            <person name="Dick G.J."/>
        </authorList>
    </citation>
    <scope>NUCLEOTIDE SEQUENCE [LARGE SCALE GENOMIC DNA]</scope>
    <source>
        <strain evidence="6">SM23_60</strain>
    </source>
</reference>
<organism evidence="6 7">
    <name type="scientific">candidate division WOR_3 bacterium SM23_60</name>
    <dbReference type="NCBI Taxonomy" id="1703780"/>
    <lineage>
        <taxon>Bacteria</taxon>
        <taxon>Bacteria division WOR-3</taxon>
    </lineage>
</organism>
<evidence type="ECO:0000313" key="7">
    <source>
        <dbReference type="Proteomes" id="UP000051096"/>
    </source>
</evidence>
<proteinExistence type="inferred from homology"/>
<gene>
    <name evidence="6" type="ORF">AMJ87_01880</name>
</gene>
<dbReference type="PATRIC" id="fig|1703780.3.peg.583"/>
<protein>
    <recommendedName>
        <fullName evidence="2">Electron transfer flavoprotein subunit beta</fullName>
    </recommendedName>
</protein>
<dbReference type="InterPro" id="IPR033948">
    <property type="entry name" value="ETF_beta_N"/>
</dbReference>
<accession>A0A0S8GNF3</accession>
<dbReference type="AlphaFoldDB" id="A0A0S8GNF3"/>
<sequence>MDIIVCIKRVPQTAEADVKIDASKKDIIKDRLTFDMNEADTYALEEAILFKEKFGGTLTVVSLGGVEAEDTLRIALAKGADHAIRIKAEEFGELDGYKTAAIIREAIKDTKHDIIFTGCMATDDAYSQVGVILAELLGIPHATLVTKIDMKNDKLHAYRELEGGLLEHLEITLPALCTIQTGINEPRYASLLAIRRAAKKELTVVGKAEIAGENIMSHSVLDELYVPPVGKRAEMLTGSMDEITAKLGSIVKEKGLL</sequence>
<evidence type="ECO:0000313" key="6">
    <source>
        <dbReference type="EMBL" id="KPK73389.1"/>
    </source>
</evidence>
<dbReference type="Pfam" id="PF01012">
    <property type="entry name" value="ETF"/>
    <property type="match status" value="1"/>
</dbReference>
<comment type="caution">
    <text evidence="6">The sequence shown here is derived from an EMBL/GenBank/DDBJ whole genome shotgun (WGS) entry which is preliminary data.</text>
</comment>
<dbReference type="EMBL" id="LJUO01000010">
    <property type="protein sequence ID" value="KPK73389.1"/>
    <property type="molecule type" value="Genomic_DNA"/>
</dbReference>
<dbReference type="GO" id="GO:0009055">
    <property type="term" value="F:electron transfer activity"/>
    <property type="evidence" value="ECO:0007669"/>
    <property type="project" value="InterPro"/>
</dbReference>
<comment type="similarity">
    <text evidence="1">Belongs to the ETF beta-subunit/FixA family.</text>
</comment>
<dbReference type="PANTHER" id="PTHR21294">
    <property type="entry name" value="ELECTRON TRANSFER FLAVOPROTEIN BETA-SUBUNIT"/>
    <property type="match status" value="1"/>
</dbReference>
<dbReference type="PANTHER" id="PTHR21294:SF8">
    <property type="entry name" value="ELECTRON TRANSFER FLAVOPROTEIN SUBUNIT BETA"/>
    <property type="match status" value="1"/>
</dbReference>
<dbReference type="Gene3D" id="3.40.50.620">
    <property type="entry name" value="HUPs"/>
    <property type="match status" value="1"/>
</dbReference>
<feature type="domain" description="Electron transfer flavoprotein alpha/beta-subunit N-terminal" evidence="5">
    <location>
        <begin position="24"/>
        <end position="214"/>
    </location>
</feature>
<dbReference type="CDD" id="cd01714">
    <property type="entry name" value="ETF_beta"/>
    <property type="match status" value="1"/>
</dbReference>
<keyword evidence="3" id="KW-0813">Transport</keyword>
<dbReference type="InterPro" id="IPR012255">
    <property type="entry name" value="ETF_b"/>
</dbReference>
<dbReference type="PIRSF" id="PIRSF000090">
    <property type="entry name" value="Beta-ETF"/>
    <property type="match status" value="1"/>
</dbReference>
<evidence type="ECO:0000256" key="4">
    <source>
        <dbReference type="ARBA" id="ARBA00022982"/>
    </source>
</evidence>
<dbReference type="InterPro" id="IPR014729">
    <property type="entry name" value="Rossmann-like_a/b/a_fold"/>
</dbReference>